<sequence>MRWGVSTARMSRAAPAGLAWPGSVRFSFRPAPSLKFSERFGLSAVDCRDAVDPRRRHRERPERNDNVNNSPVVAKRGWTDGHLVSTTRNTLDDGVQNVIYVNF</sequence>
<feature type="region of interest" description="Disordered" evidence="1">
    <location>
        <begin position="50"/>
        <end position="74"/>
    </location>
</feature>
<gene>
    <name evidence="2" type="ORF">EVAR_23324_1</name>
</gene>
<dbReference type="EMBL" id="BGZK01001003">
    <property type="protein sequence ID" value="GBP68173.1"/>
    <property type="molecule type" value="Genomic_DNA"/>
</dbReference>
<dbReference type="AlphaFoldDB" id="A0A4C1XYD9"/>
<protein>
    <submittedName>
        <fullName evidence="2">Uncharacterized protein</fullName>
    </submittedName>
</protein>
<comment type="caution">
    <text evidence="2">The sequence shown here is derived from an EMBL/GenBank/DDBJ whole genome shotgun (WGS) entry which is preliminary data.</text>
</comment>
<evidence type="ECO:0000256" key="1">
    <source>
        <dbReference type="SAM" id="MobiDB-lite"/>
    </source>
</evidence>
<name>A0A4C1XYD9_EUMVA</name>
<reference evidence="2 3" key="1">
    <citation type="journal article" date="2019" name="Commun. Biol.">
        <title>The bagworm genome reveals a unique fibroin gene that provides high tensile strength.</title>
        <authorList>
            <person name="Kono N."/>
            <person name="Nakamura H."/>
            <person name="Ohtoshi R."/>
            <person name="Tomita M."/>
            <person name="Numata K."/>
            <person name="Arakawa K."/>
        </authorList>
    </citation>
    <scope>NUCLEOTIDE SEQUENCE [LARGE SCALE GENOMIC DNA]</scope>
</reference>
<dbReference type="Proteomes" id="UP000299102">
    <property type="component" value="Unassembled WGS sequence"/>
</dbReference>
<evidence type="ECO:0000313" key="2">
    <source>
        <dbReference type="EMBL" id="GBP68173.1"/>
    </source>
</evidence>
<evidence type="ECO:0000313" key="3">
    <source>
        <dbReference type="Proteomes" id="UP000299102"/>
    </source>
</evidence>
<accession>A0A4C1XYD9</accession>
<proteinExistence type="predicted"/>
<keyword evidence="3" id="KW-1185">Reference proteome</keyword>
<organism evidence="2 3">
    <name type="scientific">Eumeta variegata</name>
    <name type="common">Bagworm moth</name>
    <name type="synonym">Eumeta japonica</name>
    <dbReference type="NCBI Taxonomy" id="151549"/>
    <lineage>
        <taxon>Eukaryota</taxon>
        <taxon>Metazoa</taxon>
        <taxon>Ecdysozoa</taxon>
        <taxon>Arthropoda</taxon>
        <taxon>Hexapoda</taxon>
        <taxon>Insecta</taxon>
        <taxon>Pterygota</taxon>
        <taxon>Neoptera</taxon>
        <taxon>Endopterygota</taxon>
        <taxon>Lepidoptera</taxon>
        <taxon>Glossata</taxon>
        <taxon>Ditrysia</taxon>
        <taxon>Tineoidea</taxon>
        <taxon>Psychidae</taxon>
        <taxon>Oiketicinae</taxon>
        <taxon>Eumeta</taxon>
    </lineage>
</organism>
<feature type="compositionally biased region" description="Basic and acidic residues" evidence="1">
    <location>
        <begin position="50"/>
        <end position="65"/>
    </location>
</feature>